<proteinExistence type="predicted"/>
<dbReference type="Proteomes" id="UP000695007">
    <property type="component" value="Unplaced"/>
</dbReference>
<dbReference type="KEGG" id="csol:105362845"/>
<reference evidence="2" key="1">
    <citation type="submission" date="2025-08" db="UniProtKB">
        <authorList>
            <consortium name="RefSeq"/>
        </authorList>
    </citation>
    <scope>IDENTIFICATION</scope>
</reference>
<gene>
    <name evidence="2" type="primary">LOC105362845</name>
</gene>
<dbReference type="GeneID" id="105362845"/>
<name>A0AAJ6YIH9_9HYME</name>
<evidence type="ECO:0000313" key="2">
    <source>
        <dbReference type="RefSeq" id="XP_011498655.1"/>
    </source>
</evidence>
<accession>A0AAJ6YIH9</accession>
<evidence type="ECO:0000313" key="1">
    <source>
        <dbReference type="Proteomes" id="UP000695007"/>
    </source>
</evidence>
<keyword evidence="1" id="KW-1185">Reference proteome</keyword>
<organism evidence="1 2">
    <name type="scientific">Ceratosolen solmsi marchali</name>
    <dbReference type="NCBI Taxonomy" id="326594"/>
    <lineage>
        <taxon>Eukaryota</taxon>
        <taxon>Metazoa</taxon>
        <taxon>Ecdysozoa</taxon>
        <taxon>Arthropoda</taxon>
        <taxon>Hexapoda</taxon>
        <taxon>Insecta</taxon>
        <taxon>Pterygota</taxon>
        <taxon>Neoptera</taxon>
        <taxon>Endopterygota</taxon>
        <taxon>Hymenoptera</taxon>
        <taxon>Apocrita</taxon>
        <taxon>Proctotrupomorpha</taxon>
        <taxon>Chalcidoidea</taxon>
        <taxon>Agaonidae</taxon>
        <taxon>Agaoninae</taxon>
        <taxon>Ceratosolen</taxon>
    </lineage>
</organism>
<protein>
    <submittedName>
        <fullName evidence="2">Uncharacterized protein LOC105362845</fullName>
    </submittedName>
</protein>
<dbReference type="RefSeq" id="XP_011498655.1">
    <property type="nucleotide sequence ID" value="XM_011500353.1"/>
</dbReference>
<dbReference type="AlphaFoldDB" id="A0AAJ6YIH9"/>
<sequence length="207" mass="24137">MPKVETWNGQFIKDEPIDEQTSLKRTQQWIMSFLNSLVGRIKDTFAEFDMTRMFKILESIITFNSPGEYHSKHCKNCQHYSNNHSHHRHCYSCKRNYEKALKNRKIILNKKCAFSCQGRKADCICNSKRNQGCCRNYQNFITQDFCQRIDKIPSCSDEHCHGMNRSTDLSTRSSTSAALKACAIINAVASGRPKRRRNEWSDRPTTR</sequence>